<keyword evidence="3" id="KW-1185">Reference proteome</keyword>
<comment type="caution">
    <text evidence="2">The sequence shown here is derived from an EMBL/GenBank/DDBJ whole genome shotgun (WGS) entry which is preliminary data.</text>
</comment>
<evidence type="ECO:0000313" key="2">
    <source>
        <dbReference type="EMBL" id="KAJ8348606.1"/>
    </source>
</evidence>
<dbReference type="Proteomes" id="UP001152622">
    <property type="component" value="Chromosome 10"/>
</dbReference>
<feature type="region of interest" description="Disordered" evidence="1">
    <location>
        <begin position="26"/>
        <end position="102"/>
    </location>
</feature>
<proteinExistence type="predicted"/>
<evidence type="ECO:0000313" key="3">
    <source>
        <dbReference type="Proteomes" id="UP001152622"/>
    </source>
</evidence>
<protein>
    <submittedName>
        <fullName evidence="2">Uncharacterized protein</fullName>
    </submittedName>
</protein>
<accession>A0A9Q1F0I9</accession>
<name>A0A9Q1F0I9_SYNKA</name>
<feature type="compositionally biased region" description="Low complexity" evidence="1">
    <location>
        <begin position="82"/>
        <end position="95"/>
    </location>
</feature>
<organism evidence="2 3">
    <name type="scientific">Synaphobranchus kaupii</name>
    <name type="common">Kaup's arrowtooth eel</name>
    <dbReference type="NCBI Taxonomy" id="118154"/>
    <lineage>
        <taxon>Eukaryota</taxon>
        <taxon>Metazoa</taxon>
        <taxon>Chordata</taxon>
        <taxon>Craniata</taxon>
        <taxon>Vertebrata</taxon>
        <taxon>Euteleostomi</taxon>
        <taxon>Actinopterygii</taxon>
        <taxon>Neopterygii</taxon>
        <taxon>Teleostei</taxon>
        <taxon>Anguilliformes</taxon>
        <taxon>Synaphobranchidae</taxon>
        <taxon>Synaphobranchus</taxon>
    </lineage>
</organism>
<evidence type="ECO:0000256" key="1">
    <source>
        <dbReference type="SAM" id="MobiDB-lite"/>
    </source>
</evidence>
<reference evidence="2" key="1">
    <citation type="journal article" date="2023" name="Science">
        <title>Genome structures resolve the early diversification of teleost fishes.</title>
        <authorList>
            <person name="Parey E."/>
            <person name="Louis A."/>
            <person name="Montfort J."/>
            <person name="Bouchez O."/>
            <person name="Roques C."/>
            <person name="Iampietro C."/>
            <person name="Lluch J."/>
            <person name="Castinel A."/>
            <person name="Donnadieu C."/>
            <person name="Desvignes T."/>
            <person name="Floi Bucao C."/>
            <person name="Jouanno E."/>
            <person name="Wen M."/>
            <person name="Mejri S."/>
            <person name="Dirks R."/>
            <person name="Jansen H."/>
            <person name="Henkel C."/>
            <person name="Chen W.J."/>
            <person name="Zahm M."/>
            <person name="Cabau C."/>
            <person name="Klopp C."/>
            <person name="Thompson A.W."/>
            <person name="Robinson-Rechavi M."/>
            <person name="Braasch I."/>
            <person name="Lecointre G."/>
            <person name="Bobe J."/>
            <person name="Postlethwait J.H."/>
            <person name="Berthelot C."/>
            <person name="Roest Crollius H."/>
            <person name="Guiguen Y."/>
        </authorList>
    </citation>
    <scope>NUCLEOTIDE SEQUENCE</scope>
    <source>
        <strain evidence="2">WJC10195</strain>
    </source>
</reference>
<gene>
    <name evidence="2" type="ORF">SKAU_G00271950</name>
</gene>
<dbReference type="AlphaFoldDB" id="A0A9Q1F0I9"/>
<dbReference type="EMBL" id="JAINUF010000010">
    <property type="protein sequence ID" value="KAJ8348606.1"/>
    <property type="molecule type" value="Genomic_DNA"/>
</dbReference>
<sequence length="102" mass="11537">MTGEERRRGLPNSPWREDRIYLSGSRWRTGKNSRPLGEMESNPIPSPGAQKLGPLTPSASRAVRVKRCGPLAPSRRERLRTRSFTAFRARGAGRPPRCKRLQ</sequence>